<dbReference type="Pfam" id="PF09523">
    <property type="entry name" value="DUF2390"/>
    <property type="match status" value="1"/>
</dbReference>
<sequence length="173" mass="18108">MTEDHSRLRDYAVALYGRAGVSAACLLLQERTGLDVNVLLFAAWMGAARGHALAPAEAGQAEALVRDWHREVVRPLRAVRRRLKTGPAPAPSEATARLREKLQGLEISAELVELDELGRFGEALAPAAPDGAGRDKAAAGMIAVVAAAAGRALETEEKDAVDIIARAAGSAPA</sequence>
<dbReference type="InterPro" id="IPR012659">
    <property type="entry name" value="CHP02444"/>
</dbReference>
<evidence type="ECO:0000313" key="1">
    <source>
        <dbReference type="EMBL" id="TCT06078.1"/>
    </source>
</evidence>
<reference evidence="1 2" key="1">
    <citation type="submission" date="2019-03" db="EMBL/GenBank/DDBJ databases">
        <title>Genomic Encyclopedia of Type Strains, Phase IV (KMG-IV): sequencing the most valuable type-strain genomes for metagenomic binning, comparative biology and taxonomic classification.</title>
        <authorList>
            <person name="Goeker M."/>
        </authorList>
    </citation>
    <scope>NUCLEOTIDE SEQUENCE [LARGE SCALE GENOMIC DNA]</scope>
    <source>
        <strain evidence="1 2">DSM 9035</strain>
    </source>
</reference>
<evidence type="ECO:0000313" key="2">
    <source>
        <dbReference type="Proteomes" id="UP000294664"/>
    </source>
</evidence>
<dbReference type="AlphaFoldDB" id="A0A4V6NZK4"/>
<name>A0A4V6NZK4_9HYPH</name>
<proteinExistence type="predicted"/>
<accession>A0A4V6NZK4</accession>
<dbReference type="NCBIfam" id="TIGR02444">
    <property type="entry name" value="TIGR02444 family protein"/>
    <property type="match status" value="1"/>
</dbReference>
<organism evidence="1 2">
    <name type="scientific">Aquabacter spiritensis</name>
    <dbReference type="NCBI Taxonomy" id="933073"/>
    <lineage>
        <taxon>Bacteria</taxon>
        <taxon>Pseudomonadati</taxon>
        <taxon>Pseudomonadota</taxon>
        <taxon>Alphaproteobacteria</taxon>
        <taxon>Hyphomicrobiales</taxon>
        <taxon>Xanthobacteraceae</taxon>
        <taxon>Aquabacter</taxon>
    </lineage>
</organism>
<protein>
    <submittedName>
        <fullName evidence="1">Uncharacterized protein (TIGR02444 family)</fullName>
    </submittedName>
</protein>
<dbReference type="RefSeq" id="WP_132030601.1">
    <property type="nucleotide sequence ID" value="NZ_SMAI01000003.1"/>
</dbReference>
<comment type="caution">
    <text evidence="1">The sequence shown here is derived from an EMBL/GenBank/DDBJ whole genome shotgun (WGS) entry which is preliminary data.</text>
</comment>
<dbReference type="Proteomes" id="UP000294664">
    <property type="component" value="Unassembled WGS sequence"/>
</dbReference>
<dbReference type="OrthoDB" id="7875767at2"/>
<gene>
    <name evidence="1" type="ORF">EDC64_103182</name>
</gene>
<dbReference type="EMBL" id="SMAI01000003">
    <property type="protein sequence ID" value="TCT06078.1"/>
    <property type="molecule type" value="Genomic_DNA"/>
</dbReference>
<keyword evidence="2" id="KW-1185">Reference proteome</keyword>